<dbReference type="InParanoid" id="A0A096P7S0"/>
<dbReference type="PROSITE" id="PS00750">
    <property type="entry name" value="TCP1_1"/>
    <property type="match status" value="1"/>
</dbReference>
<dbReference type="InterPro" id="IPR027413">
    <property type="entry name" value="GROEL-like_equatorial_sf"/>
</dbReference>
<dbReference type="PANTHER" id="PTHR11353">
    <property type="entry name" value="CHAPERONIN"/>
    <property type="match status" value="1"/>
</dbReference>
<dbReference type="Gene3D" id="3.30.260.10">
    <property type="entry name" value="TCP-1-like chaperonin intermediate domain"/>
    <property type="match status" value="1"/>
</dbReference>
<keyword evidence="7 9" id="KW-0143">Chaperone</keyword>
<dbReference type="EMBL" id="CAID01000013">
    <property type="protein sequence ID" value="CEG00231.1"/>
    <property type="molecule type" value="Genomic_DNA"/>
</dbReference>
<dbReference type="RefSeq" id="XP_022840263.1">
    <property type="nucleotide sequence ID" value="XM_022982773.1"/>
</dbReference>
<dbReference type="InterPro" id="IPR002194">
    <property type="entry name" value="Chaperonin_TCP-1_CS"/>
</dbReference>
<proteinExistence type="inferred from homology"/>
<keyword evidence="4" id="KW-0963">Cytoplasm</keyword>
<evidence type="ECO:0000256" key="3">
    <source>
        <dbReference type="ARBA" id="ARBA00017187"/>
    </source>
</evidence>
<evidence type="ECO:0000256" key="4">
    <source>
        <dbReference type="ARBA" id="ARBA00022490"/>
    </source>
</evidence>
<organism evidence="10 11">
    <name type="scientific">Ostreococcus tauri</name>
    <name type="common">Marine green alga</name>
    <dbReference type="NCBI Taxonomy" id="70448"/>
    <lineage>
        <taxon>Eukaryota</taxon>
        <taxon>Viridiplantae</taxon>
        <taxon>Chlorophyta</taxon>
        <taxon>Mamiellophyceae</taxon>
        <taxon>Mamiellales</taxon>
        <taxon>Bathycoccaceae</taxon>
        <taxon>Ostreococcus</taxon>
    </lineage>
</organism>
<dbReference type="GO" id="GO:0005832">
    <property type="term" value="C:chaperonin-containing T-complex"/>
    <property type="evidence" value="ECO:0007669"/>
    <property type="project" value="UniProtKB-ARBA"/>
</dbReference>
<dbReference type="Pfam" id="PF00118">
    <property type="entry name" value="Cpn60_TCP1"/>
    <property type="match status" value="1"/>
</dbReference>
<dbReference type="GeneID" id="9837384"/>
<comment type="similarity">
    <text evidence="2 9">Belongs to the TCP-1 chaperonin family.</text>
</comment>
<dbReference type="SUPFAM" id="SSF52029">
    <property type="entry name" value="GroEL apical domain-like"/>
    <property type="match status" value="1"/>
</dbReference>
<dbReference type="InterPro" id="IPR027409">
    <property type="entry name" value="GroEL-like_apical_dom_sf"/>
</dbReference>
<dbReference type="InterPro" id="IPR017998">
    <property type="entry name" value="Chaperone_TCP-1"/>
</dbReference>
<evidence type="ECO:0000313" key="10">
    <source>
        <dbReference type="EMBL" id="CEG00231.1"/>
    </source>
</evidence>
<evidence type="ECO:0000256" key="1">
    <source>
        <dbReference type="ARBA" id="ARBA00004496"/>
    </source>
</evidence>
<evidence type="ECO:0000256" key="8">
    <source>
        <dbReference type="ARBA" id="ARBA00031286"/>
    </source>
</evidence>
<dbReference type="InterPro" id="IPR002423">
    <property type="entry name" value="Cpn60/GroEL/TCP-1"/>
</dbReference>
<comment type="subcellular location">
    <subcellularLocation>
        <location evidence="1">Cytoplasm</location>
    </subcellularLocation>
</comment>
<dbReference type="InterPro" id="IPR027410">
    <property type="entry name" value="TCP-1-like_intermed_sf"/>
</dbReference>
<evidence type="ECO:0000256" key="2">
    <source>
        <dbReference type="ARBA" id="ARBA00008020"/>
    </source>
</evidence>
<dbReference type="KEGG" id="ota:OT_ostta13g02970"/>
<keyword evidence="11" id="KW-1185">Reference proteome</keyword>
<dbReference type="GO" id="GO:0051082">
    <property type="term" value="F:unfolded protein binding"/>
    <property type="evidence" value="ECO:0007669"/>
    <property type="project" value="InterPro"/>
</dbReference>
<keyword evidence="6 9" id="KW-0067">ATP-binding</keyword>
<dbReference type="FunCoup" id="A0A096P7S0">
    <property type="interactions" value="2131"/>
</dbReference>
<dbReference type="PROSITE" id="PS00751">
    <property type="entry name" value="TCP1_2"/>
    <property type="match status" value="1"/>
</dbReference>
<dbReference type="FunFam" id="1.10.560.10:FF:000085">
    <property type="entry name" value="T-complex protein 1 subunit gamma"/>
    <property type="match status" value="1"/>
</dbReference>
<dbReference type="OrthoDB" id="10248520at2759"/>
<evidence type="ECO:0000256" key="6">
    <source>
        <dbReference type="ARBA" id="ARBA00022840"/>
    </source>
</evidence>
<dbReference type="Gene3D" id="3.50.7.10">
    <property type="entry name" value="GroEL"/>
    <property type="match status" value="1"/>
</dbReference>
<evidence type="ECO:0000256" key="7">
    <source>
        <dbReference type="ARBA" id="ARBA00023186"/>
    </source>
</evidence>
<name>A0A096P7S0_OSTTA</name>
<dbReference type="GO" id="GO:0140662">
    <property type="term" value="F:ATP-dependent protein folding chaperone"/>
    <property type="evidence" value="ECO:0007669"/>
    <property type="project" value="InterPro"/>
</dbReference>
<keyword evidence="5 9" id="KW-0547">Nucleotide-binding</keyword>
<dbReference type="PROSITE" id="PS00995">
    <property type="entry name" value="TCP1_3"/>
    <property type="match status" value="1"/>
</dbReference>
<dbReference type="InterPro" id="IPR012719">
    <property type="entry name" value="Chap_CCT_gamma"/>
</dbReference>
<dbReference type="FunFam" id="1.10.560.10:FF:000073">
    <property type="entry name" value="T-complex protein 1 subunit gamma"/>
    <property type="match status" value="1"/>
</dbReference>
<sequence>MASPYGAAPIVVMNQNAKRETGSIARENNIAAAKAVSDIIRTTLGPRSMLKMILDASGGIVLTNDGNAILREIDVTHPAAKSMIELSRTQDEETGDGTTSVIILAGEILHLSQPFLEKNIHPTVIVRAYMKALDAALKVIDTISFPVDTTNRDEMLKIVKTSIGTKFTARMGELIPNLALDAVMCVARKNTDGTNDIDIKKYAKVEKIAGGSIDDCKVLKGVMMNKDVVAPGRMKRRIENPRIMLLDLLLKMEEEWIKETCAKIAEFKPDLVITEKGCSDLACHYLSKAGISALRRVRKTDNNRIARAAGATIVNRVEEIRESDIGTGAGLFSVEKIGDEYFTFIVDCKEPKACTIVLRGASKDILNEIERNLVDAMGVARNVVQDPRLLPGGGAVEMAVSRAIAEEATKIEGVEQWPFRAIGAALEVIPRTLAQNCGANVIRTLTKLRAKHAEGDAARTYGIDGVKGTIADMKELGVWDPHAVKVQSIKTAVESAVMLLRIDDIVSGLSQKKDADAAGTGTGVAVDDDE</sequence>
<dbReference type="SUPFAM" id="SSF54849">
    <property type="entry name" value="GroEL-intermediate domain like"/>
    <property type="match status" value="1"/>
</dbReference>
<comment type="caution">
    <text evidence="10">The sequence shown here is derived from an EMBL/GenBank/DDBJ whole genome shotgun (WGS) entry which is preliminary data.</text>
</comment>
<accession>A0A096P7S0</accession>
<dbReference type="CDD" id="cd03337">
    <property type="entry name" value="TCP1_gamma"/>
    <property type="match status" value="1"/>
</dbReference>
<protein>
    <recommendedName>
        <fullName evidence="3">T-complex protein 1 subunit gamma</fullName>
    </recommendedName>
    <alternativeName>
        <fullName evidence="8">CCT-gamma</fullName>
    </alternativeName>
</protein>
<reference evidence="10 11" key="2">
    <citation type="journal article" date="2014" name="BMC Genomics">
        <title>An improved genome of the model marine alga Ostreococcus tauri unfolds by assessing Illumina de novo assemblies.</title>
        <authorList>
            <person name="Blanc-Mathieu R."/>
            <person name="Verhelst B."/>
            <person name="Derelle E."/>
            <person name="Rombauts S."/>
            <person name="Bouget F.Y."/>
            <person name="Carre I."/>
            <person name="Chateau A."/>
            <person name="Eyre-Walker A."/>
            <person name="Grimsley N."/>
            <person name="Moreau H."/>
            <person name="Piegu B."/>
            <person name="Rivals E."/>
            <person name="Schackwitz W."/>
            <person name="Van de Peer Y."/>
            <person name="Piganeau G."/>
        </authorList>
    </citation>
    <scope>NUCLEOTIDE SEQUENCE [LARGE SCALE GENOMIC DNA]</scope>
    <source>
        <strain evidence="11">OTTH 0595 / CCAP 157/2 / RCC745</strain>
    </source>
</reference>
<dbReference type="GO" id="GO:0005524">
    <property type="term" value="F:ATP binding"/>
    <property type="evidence" value="ECO:0007669"/>
    <property type="project" value="UniProtKB-KW"/>
</dbReference>
<reference evidence="11" key="1">
    <citation type="journal article" date="2006" name="Proc. Natl. Acad. Sci. U.S.A.">
        <title>Genome analysis of the smallest free-living eukaryote Ostreococcus tauri unveils many unique features.</title>
        <authorList>
            <person name="Derelle E."/>
            <person name="Ferraz C."/>
            <person name="Rombauts S."/>
            <person name="Rouze P."/>
            <person name="Worden A.Z."/>
            <person name="Robbens S."/>
            <person name="Partensky F."/>
            <person name="Degroeve S."/>
            <person name="Echeynie S."/>
            <person name="Cooke R."/>
            <person name="Saeys Y."/>
            <person name="Wuyts J."/>
            <person name="Jabbari K."/>
            <person name="Bowler C."/>
            <person name="Panaud O."/>
            <person name="Piegu B."/>
            <person name="Ball S.G."/>
            <person name="Ral J.-P."/>
            <person name="Bouget F.-Y."/>
            <person name="Piganeau G."/>
            <person name="De Baets B."/>
            <person name="Picard A."/>
            <person name="Delseny M."/>
            <person name="Demaille J."/>
            <person name="Van de Peer Y."/>
            <person name="Moreau H."/>
        </authorList>
    </citation>
    <scope>NUCLEOTIDE SEQUENCE [LARGE SCALE GENOMIC DNA]</scope>
    <source>
        <strain evidence="11">OTTH 0595 / CCAP 157/2 / RCC745</strain>
    </source>
</reference>
<evidence type="ECO:0000256" key="9">
    <source>
        <dbReference type="RuleBase" id="RU004187"/>
    </source>
</evidence>
<dbReference type="STRING" id="70448.A0A096P7S0"/>
<dbReference type="Proteomes" id="UP000009170">
    <property type="component" value="Unassembled WGS sequence"/>
</dbReference>
<dbReference type="GO" id="GO:0016887">
    <property type="term" value="F:ATP hydrolysis activity"/>
    <property type="evidence" value="ECO:0007669"/>
    <property type="project" value="InterPro"/>
</dbReference>
<dbReference type="Gene3D" id="1.10.560.10">
    <property type="entry name" value="GroEL-like equatorial domain"/>
    <property type="match status" value="1"/>
</dbReference>
<gene>
    <name evidence="10" type="ORF">OT_ostta13g02970</name>
</gene>
<dbReference type="PRINTS" id="PR00304">
    <property type="entry name" value="TCOMPLEXTCP1"/>
</dbReference>
<evidence type="ECO:0000256" key="5">
    <source>
        <dbReference type="ARBA" id="ARBA00022741"/>
    </source>
</evidence>
<dbReference type="AlphaFoldDB" id="A0A096P7S0"/>
<dbReference type="SUPFAM" id="SSF48592">
    <property type="entry name" value="GroEL equatorial domain-like"/>
    <property type="match status" value="1"/>
</dbReference>
<evidence type="ECO:0000313" key="11">
    <source>
        <dbReference type="Proteomes" id="UP000009170"/>
    </source>
</evidence>